<dbReference type="AlphaFoldDB" id="A0AAN9ME92"/>
<feature type="region of interest" description="Disordered" evidence="1">
    <location>
        <begin position="81"/>
        <end position="104"/>
    </location>
</feature>
<gene>
    <name evidence="2" type="ORF">VNO80_18352</name>
</gene>
<protein>
    <submittedName>
        <fullName evidence="2">Uncharacterized protein</fullName>
    </submittedName>
</protein>
<proteinExistence type="predicted"/>
<comment type="caution">
    <text evidence="2">The sequence shown here is derived from an EMBL/GenBank/DDBJ whole genome shotgun (WGS) entry which is preliminary data.</text>
</comment>
<evidence type="ECO:0000256" key="1">
    <source>
        <dbReference type="SAM" id="MobiDB-lite"/>
    </source>
</evidence>
<evidence type="ECO:0000313" key="3">
    <source>
        <dbReference type="Proteomes" id="UP001374584"/>
    </source>
</evidence>
<name>A0AAN9ME92_PHACN</name>
<reference evidence="2 3" key="1">
    <citation type="submission" date="2024-01" db="EMBL/GenBank/DDBJ databases">
        <title>The genomes of 5 underutilized Papilionoideae crops provide insights into root nodulation and disease resistanc.</title>
        <authorList>
            <person name="Jiang F."/>
        </authorList>
    </citation>
    <scope>NUCLEOTIDE SEQUENCE [LARGE SCALE GENOMIC DNA]</scope>
    <source>
        <strain evidence="2">JINMINGXINNONG_FW02</strain>
        <tissue evidence="2">Leaves</tissue>
    </source>
</reference>
<organism evidence="2 3">
    <name type="scientific">Phaseolus coccineus</name>
    <name type="common">Scarlet runner bean</name>
    <name type="synonym">Phaseolus multiflorus</name>
    <dbReference type="NCBI Taxonomy" id="3886"/>
    <lineage>
        <taxon>Eukaryota</taxon>
        <taxon>Viridiplantae</taxon>
        <taxon>Streptophyta</taxon>
        <taxon>Embryophyta</taxon>
        <taxon>Tracheophyta</taxon>
        <taxon>Spermatophyta</taxon>
        <taxon>Magnoliopsida</taxon>
        <taxon>eudicotyledons</taxon>
        <taxon>Gunneridae</taxon>
        <taxon>Pentapetalae</taxon>
        <taxon>rosids</taxon>
        <taxon>fabids</taxon>
        <taxon>Fabales</taxon>
        <taxon>Fabaceae</taxon>
        <taxon>Papilionoideae</taxon>
        <taxon>50 kb inversion clade</taxon>
        <taxon>NPAAA clade</taxon>
        <taxon>indigoferoid/millettioid clade</taxon>
        <taxon>Phaseoleae</taxon>
        <taxon>Phaseolus</taxon>
    </lineage>
</organism>
<accession>A0AAN9ME92</accession>
<sequence>MRGYARVEKRREERGESDGATVEWRWNHEQRVVWRRCKCGIVFRAFWLLLWHFDSLKALIVCEILFYTHDICKDRCSAHKTRTSEDSSNEGQSQEAEAEAGAGSHRRQLQALDFFGVHKNDTHIVTKTLPMI</sequence>
<dbReference type="Proteomes" id="UP001374584">
    <property type="component" value="Unassembled WGS sequence"/>
</dbReference>
<feature type="compositionally biased region" description="Low complexity" evidence="1">
    <location>
        <begin position="89"/>
        <end position="103"/>
    </location>
</feature>
<evidence type="ECO:0000313" key="2">
    <source>
        <dbReference type="EMBL" id="KAK7352921.1"/>
    </source>
</evidence>
<dbReference type="EMBL" id="JAYMYR010000007">
    <property type="protein sequence ID" value="KAK7352921.1"/>
    <property type="molecule type" value="Genomic_DNA"/>
</dbReference>
<keyword evidence="3" id="KW-1185">Reference proteome</keyword>